<name>A0A8A2UA03_9EURY</name>
<dbReference type="SUPFAM" id="SSF53448">
    <property type="entry name" value="Nucleotide-diphospho-sugar transferases"/>
    <property type="match status" value="1"/>
</dbReference>
<dbReference type="InterPro" id="IPR025877">
    <property type="entry name" value="MobA-like_NTP_Trfase"/>
</dbReference>
<dbReference type="PANTHER" id="PTHR43777:SF1">
    <property type="entry name" value="MOLYBDENUM COFACTOR CYTIDYLYLTRANSFERASE"/>
    <property type="match status" value="1"/>
</dbReference>
<keyword evidence="3" id="KW-1185">Reference proteome</keyword>
<evidence type="ECO:0000313" key="2">
    <source>
        <dbReference type="EMBL" id="QSW85035.1"/>
    </source>
</evidence>
<protein>
    <submittedName>
        <fullName evidence="2">Nucleotidyltransferase family protein</fullName>
    </submittedName>
</protein>
<evidence type="ECO:0000259" key="1">
    <source>
        <dbReference type="Pfam" id="PF12804"/>
    </source>
</evidence>
<dbReference type="Pfam" id="PF12804">
    <property type="entry name" value="NTP_transf_3"/>
    <property type="match status" value="1"/>
</dbReference>
<reference evidence="2 3" key="1">
    <citation type="journal article" date="2006" name="Int. J. Syst. Evol. Microbiol.">
        <title>Haloterrigena longa sp. nov. and Haloterrigena limicola sp. nov., extremely halophilic archaea isolated from a salt lake.</title>
        <authorList>
            <person name="Cui H.L."/>
            <person name="Tohty D."/>
            <person name="Zhou P.J."/>
            <person name="Liu S.J."/>
        </authorList>
    </citation>
    <scope>NUCLEOTIDE SEQUENCE [LARGE SCALE GENOMIC DNA]</scope>
    <source>
        <strain evidence="2 3">ABH32</strain>
    </source>
</reference>
<dbReference type="EMBL" id="CP071463">
    <property type="protein sequence ID" value="QSW85035.1"/>
    <property type="molecule type" value="Genomic_DNA"/>
</dbReference>
<dbReference type="GeneID" id="63185387"/>
<dbReference type="CDD" id="cd04182">
    <property type="entry name" value="GT_2_like_f"/>
    <property type="match status" value="1"/>
</dbReference>
<dbReference type="GO" id="GO:0016779">
    <property type="term" value="F:nucleotidyltransferase activity"/>
    <property type="evidence" value="ECO:0007669"/>
    <property type="project" value="UniProtKB-ARBA"/>
</dbReference>
<dbReference type="KEGG" id="hlo:J0X27_16545"/>
<dbReference type="OrthoDB" id="28434at2157"/>
<dbReference type="AlphaFoldDB" id="A0A8A2UA03"/>
<accession>A0A8A2UA03</accession>
<organism evidence="2 3">
    <name type="scientific">Natrinema longum</name>
    <dbReference type="NCBI Taxonomy" id="370324"/>
    <lineage>
        <taxon>Archaea</taxon>
        <taxon>Methanobacteriati</taxon>
        <taxon>Methanobacteriota</taxon>
        <taxon>Stenosarchaea group</taxon>
        <taxon>Halobacteria</taxon>
        <taxon>Halobacteriales</taxon>
        <taxon>Natrialbaceae</taxon>
        <taxon>Natrinema</taxon>
    </lineage>
</organism>
<dbReference type="RefSeq" id="WP_207270245.1">
    <property type="nucleotide sequence ID" value="NZ_CP071463.1"/>
</dbReference>
<dbReference type="PANTHER" id="PTHR43777">
    <property type="entry name" value="MOLYBDENUM COFACTOR CYTIDYLYLTRANSFERASE"/>
    <property type="match status" value="1"/>
</dbReference>
<evidence type="ECO:0000313" key="3">
    <source>
        <dbReference type="Proteomes" id="UP000663191"/>
    </source>
</evidence>
<dbReference type="Proteomes" id="UP000663191">
    <property type="component" value="Chromosome"/>
</dbReference>
<gene>
    <name evidence="2" type="ORF">J0X27_16545</name>
</gene>
<feature type="domain" description="MobA-like NTP transferase" evidence="1">
    <location>
        <begin position="13"/>
        <end position="176"/>
    </location>
</feature>
<keyword evidence="2" id="KW-0808">Transferase</keyword>
<dbReference type="InterPro" id="IPR029044">
    <property type="entry name" value="Nucleotide-diphossugar_trans"/>
</dbReference>
<proteinExistence type="predicted"/>
<dbReference type="Gene3D" id="3.90.550.10">
    <property type="entry name" value="Spore Coat Polysaccharide Biosynthesis Protein SpsA, Chain A"/>
    <property type="match status" value="1"/>
</dbReference>
<sequence length="199" mass="20749">MTVDPSDSPAVAGLLLAAGTSSRFGNENKLLATLEGEPIVRQAARTLVRSGVEPVVVVLGHEADRVGDAIEGLPVETAVNEAYDTGQASSLRTGIRAIRGRDREYDAAVIALGDMPFVAPSTVDSLVSAYAADAGDALAAAFDGERGNPVLFDERFFDALADVDGDIGGREILRESDASALVPVDDPGVRRDIDSPDDL</sequence>